<dbReference type="RefSeq" id="WP_344971715.1">
    <property type="nucleotide sequence ID" value="NZ_BAABDD010000011.1"/>
</dbReference>
<dbReference type="InterPro" id="IPR049244">
    <property type="entry name" value="DUF6879"/>
</dbReference>
<dbReference type="EMBL" id="BAABDD010000011">
    <property type="protein sequence ID" value="GAA3746648.1"/>
    <property type="molecule type" value="Genomic_DNA"/>
</dbReference>
<protein>
    <recommendedName>
        <fullName evidence="1">DUF6879 domain-containing protein</fullName>
    </recommendedName>
</protein>
<dbReference type="Pfam" id="PF21806">
    <property type="entry name" value="DUF6879"/>
    <property type="match status" value="1"/>
</dbReference>
<evidence type="ECO:0000259" key="1">
    <source>
        <dbReference type="Pfam" id="PF21806"/>
    </source>
</evidence>
<feature type="domain" description="DUF6879" evidence="1">
    <location>
        <begin position="8"/>
        <end position="170"/>
    </location>
</feature>
<sequence length="172" mass="19964">MKLISNKERKDYFANFKKEALHLEMWDTYGTEAEKPHLQKWKEQGKDNSEWLKPWFDNVRAATASGKVFRRARIVSEPVTDYIRWVLMDAHLFVDAGEEIRWLPRRLASAIALPGNDFWLFDDETVIFSVFGGDGRVTERQLTTDPSVVGLCKSAFTAVWELAIPNHEYQPD</sequence>
<gene>
    <name evidence="2" type="ORF">GCM10022402_27690</name>
</gene>
<accession>A0ABP7FXB1</accession>
<dbReference type="Proteomes" id="UP001500908">
    <property type="component" value="Unassembled WGS sequence"/>
</dbReference>
<reference evidence="3" key="1">
    <citation type="journal article" date="2019" name="Int. J. Syst. Evol. Microbiol.">
        <title>The Global Catalogue of Microorganisms (GCM) 10K type strain sequencing project: providing services to taxonomists for standard genome sequencing and annotation.</title>
        <authorList>
            <consortium name="The Broad Institute Genomics Platform"/>
            <consortium name="The Broad Institute Genome Sequencing Center for Infectious Disease"/>
            <person name="Wu L."/>
            <person name="Ma J."/>
        </authorList>
    </citation>
    <scope>NUCLEOTIDE SEQUENCE [LARGE SCALE GENOMIC DNA]</scope>
    <source>
        <strain evidence="3">JCM 17137</strain>
    </source>
</reference>
<keyword evidence="3" id="KW-1185">Reference proteome</keyword>
<name>A0ABP7FXB1_9ACTN</name>
<evidence type="ECO:0000313" key="2">
    <source>
        <dbReference type="EMBL" id="GAA3746648.1"/>
    </source>
</evidence>
<evidence type="ECO:0000313" key="3">
    <source>
        <dbReference type="Proteomes" id="UP001500908"/>
    </source>
</evidence>
<comment type="caution">
    <text evidence="2">The sequence shown here is derived from an EMBL/GenBank/DDBJ whole genome shotgun (WGS) entry which is preliminary data.</text>
</comment>
<proteinExistence type="predicted"/>
<organism evidence="2 3">
    <name type="scientific">Salinactinospora qingdaonensis</name>
    <dbReference type="NCBI Taxonomy" id="702744"/>
    <lineage>
        <taxon>Bacteria</taxon>
        <taxon>Bacillati</taxon>
        <taxon>Actinomycetota</taxon>
        <taxon>Actinomycetes</taxon>
        <taxon>Streptosporangiales</taxon>
        <taxon>Nocardiopsidaceae</taxon>
        <taxon>Salinactinospora</taxon>
    </lineage>
</organism>